<sequence>MYGIGTEVSPSSGRLQTVIRSRNAIVAVFPHPNDGPTELAGATSRTGINFHVKTDGNDDLDGLSWDTAKVTIGYGSTNKGAMNSVVAGRGDQIHARPGDYVEAEINADKADVTIIGHGANGAVGITPAAGISAMKITANDVVLRNLRVGGNITADYGLSIGDFTSTVLGVRVYGCLLRNGSSTTKPAVLIHGAGDLYLVGNDIAWAGIGIEYKGNIDGYPSQIFQIGNLFHNLLVQHLAQRVVGPSDNGKVVNLNHIGNIHDTLEDGSEPTGVWIELDHAETSGIVRGNSFATATNAIAKFVISGNVHWVANETEAGVSSARPA</sequence>
<evidence type="ECO:0000313" key="1">
    <source>
        <dbReference type="EMBL" id="KKL49980.1"/>
    </source>
</evidence>
<dbReference type="InterPro" id="IPR012334">
    <property type="entry name" value="Pectin_lyas_fold"/>
</dbReference>
<name>A0A0F9EYA5_9ZZZZ</name>
<evidence type="ECO:0008006" key="2">
    <source>
        <dbReference type="Google" id="ProtNLM"/>
    </source>
</evidence>
<dbReference type="Gene3D" id="2.160.20.10">
    <property type="entry name" value="Single-stranded right-handed beta-helix, Pectin lyase-like"/>
    <property type="match status" value="1"/>
</dbReference>
<gene>
    <name evidence="1" type="ORF">LCGC14_2310100</name>
</gene>
<reference evidence="1" key="1">
    <citation type="journal article" date="2015" name="Nature">
        <title>Complex archaea that bridge the gap between prokaryotes and eukaryotes.</title>
        <authorList>
            <person name="Spang A."/>
            <person name="Saw J.H."/>
            <person name="Jorgensen S.L."/>
            <person name="Zaremba-Niedzwiedzka K."/>
            <person name="Martijn J."/>
            <person name="Lind A.E."/>
            <person name="van Eijk R."/>
            <person name="Schleper C."/>
            <person name="Guy L."/>
            <person name="Ettema T.J."/>
        </authorList>
    </citation>
    <scope>NUCLEOTIDE SEQUENCE</scope>
</reference>
<proteinExistence type="predicted"/>
<protein>
    <recommendedName>
        <fullName evidence="2">Right handed beta helix domain-containing protein</fullName>
    </recommendedName>
</protein>
<organism evidence="1">
    <name type="scientific">marine sediment metagenome</name>
    <dbReference type="NCBI Taxonomy" id="412755"/>
    <lineage>
        <taxon>unclassified sequences</taxon>
        <taxon>metagenomes</taxon>
        <taxon>ecological metagenomes</taxon>
    </lineage>
</organism>
<accession>A0A0F9EYA5</accession>
<comment type="caution">
    <text evidence="1">The sequence shown here is derived from an EMBL/GenBank/DDBJ whole genome shotgun (WGS) entry which is preliminary data.</text>
</comment>
<dbReference type="SUPFAM" id="SSF51126">
    <property type="entry name" value="Pectin lyase-like"/>
    <property type="match status" value="1"/>
</dbReference>
<dbReference type="AlphaFoldDB" id="A0A0F9EYA5"/>
<dbReference type="EMBL" id="LAZR01032765">
    <property type="protein sequence ID" value="KKL49980.1"/>
    <property type="molecule type" value="Genomic_DNA"/>
</dbReference>
<dbReference type="InterPro" id="IPR011050">
    <property type="entry name" value="Pectin_lyase_fold/virulence"/>
</dbReference>